<dbReference type="GeneID" id="9626233"/>
<evidence type="ECO:0000313" key="2">
    <source>
        <dbReference type="EMBL" id="EFJ39671.1"/>
    </source>
</evidence>
<dbReference type="Gene3D" id="3.40.50.300">
    <property type="entry name" value="P-loop containing nucleotide triphosphate hydrolases"/>
    <property type="match status" value="1"/>
</dbReference>
<feature type="compositionally biased region" description="Pro residues" evidence="1">
    <location>
        <begin position="1400"/>
        <end position="1410"/>
    </location>
</feature>
<feature type="region of interest" description="Disordered" evidence="1">
    <location>
        <begin position="646"/>
        <end position="672"/>
    </location>
</feature>
<dbReference type="InParanoid" id="D8UKS5"/>
<feature type="region of interest" description="Disordered" evidence="1">
    <location>
        <begin position="1"/>
        <end position="43"/>
    </location>
</feature>
<gene>
    <name evidence="2" type="ORF">VOLCADRAFT_100683</name>
</gene>
<feature type="region of interest" description="Disordered" evidence="1">
    <location>
        <begin position="1396"/>
        <end position="1421"/>
    </location>
</feature>
<feature type="compositionally biased region" description="Low complexity" evidence="1">
    <location>
        <begin position="406"/>
        <end position="424"/>
    </location>
</feature>
<feature type="compositionally biased region" description="Basic and acidic residues" evidence="1">
    <location>
        <begin position="1574"/>
        <end position="1584"/>
    </location>
</feature>
<proteinExistence type="predicted"/>
<dbReference type="OrthoDB" id="550887at2759"/>
<sequence length="2377" mass="258674">MSDQSPAPKRLRLGSLADGFRGGRIRPFADLSTGHAPEQQQHAAVQQTAVQIDPAGPAEDGRHPTAAAVDTQLEGQHRDAAASAAEVRERWRRQKAAQRAAALPELRLLQRQQDAARHAAARVDPQVRAQEQLRDAAQHAAARADPEVRALQQLQNTAQHAAARADLEVRVLQQQQNTVQHAAARADPEVRALQQHRNTAQHAAARQLQQQNQQAAPRDTLLARMHRLLRFADLHRDAAIDLPDFLLAIPEGRVQDLPGGQLPPDRQVPYTVQLQCASAMAAALRRRMPSRVCAVCSEVCSEDQSTVLYWMEIPNVDILRADVMCTDAVQRWGRTLVWQRMARTAQGDAPPPPDPVLPARYRVSRAERAGAVDEDGGSASGAGRLVDDAAEGALEMGGDAPETGDLEAAAAGQEPPEQLPLDQQPRPPRVLPRACLDDPASVEVPYCMRLEPDLPNRTMLVGDGVAERIFICNACHKALSARRVPEAALARLDPGDVPRVNHLGDPLPSPTFLEGQLLGRGRIIQQLLIMYLADRPPDVFPHAVKTHGIGVVNPDPNMLRAQLPARASDLAGAITVVCVDQVRNRAELLERVRKAPGLQHNDEEELAVDEDALQEYERMGCAAGVRQFQDVVEAAVRDGNLADATAVPDVDPVGPVQPPLADPTPNAGPVQPTLADPTPNAGQDPGLGPFTAILRGPVDQPVEGAPVDPAAATLDELELILPQPSNVGDDGSEIDRFPGRVEDLLTGRARLAFAAGGRDSHVLDDRHPAILTLCFPQSFPYGFSGQRPRGMSFPAYCRHLLHRVPRTQFGGNLMLLARMYDICMRHESMAQVGITMNMRPHLGEPAARVPRDVIRAMGTILALPYRHSQRRQLLAQQSPLVKALVEGARLSTLRLDLTDAYYNGARSKMRAAALTIGWPPLFFTVNPADMHAACAVVTSGQVLDFNDDGRPQHIPSTVEKWRRVKDDPYSCAALLVATKEVLVEELFGFAPGAMQQTNPRCFCWLTFEVAVKVEQSGRLALHIHGVAHVATFAVERLQALFSGPNCRALALAYALCAMWYPSPYYDPFTRGAEHYVMDMTVEEVQQHGRAPPPVDKSCPPAAYDFGRLAGCAGGGLLPPPRHAACRAHHAAVVRSTLTHTHNDTCKRHGCRGTDDSCGMAFPRVLRSAFQWIGTSGLFLLPRLGPNIVPHMPAAALAFGCNQLFTLACEVDRVYTAEAAAQLARPEDERGDCALLQPAADRARDAAYYSTKYTGKSINDSQAQLTCNALTRVQDFLLAGRMPNPGATGPTAFGNMCATVHRMTASITAGMALVAMKLDGHSTFEATFECAYLQVDAFTALSAGAEQSPEAATTAAVLVEAEEQEAYTVTNAVQSYVLQGEELSGLDCSVYNLSSNYEVRPPAPPPEPPAPTAAATLDQPTSQTATELPRLVAFHGTHLLYRTHVHVRLPRPRYVQLGGSLPRRPRPGTSAAGMAQYYAFVLGTFKAHRGQPIPPGLTVKEAYDTWWAELGTTEAGRSYQAYVSVLLDNIEEDHAGKARRQAEYNQRRRQQRAASAAAALPEGDSTSASDGDADDGIRGHLRPDPETQPPAEDQLEHFVYIPGQEYPTAGTDLAAVALTDLFDCTNAAGAYAYDAARRCRAPALADGHGARSDHFSRRITPADLPLLTEATKRLKRYLVAAAAGTVEADGGAHTGLTATPEMDTPRVELHRPTSGPLVAIVRMPGTPERTEQARMPIYVHLPQPPSIDDTIELFTLAPHQAVPFMLMARYFDHRDEPNPGDPPQMLVEGKPGTGKSQFVQALLWYTFQHGCPHWAATCAYSWAAATAFSTPVHRSLSTHAMFALSAGSNRADSVRKGSAASLQVHRNVGDGALIIDEIGMNSLDHLGACNQSCTHHLLPPPHLASDHPAATIFSGRPSANTGDEFQHPKPGGPPLYKYAVAVECNPQFSPSVPTAQPLHGEEDNDDDPNEAAAGSQGGQQQPEAAARRPRAVPQTQSCILEGFRVYRSLAKTVFLLEKQQRQDSSPSGRRLTEYASMFGGEPATEQRIAEMVDDLNSRAIVDLADLAHLEPRVVLQRNEPRHTLNTRLIMLEAQRKNQRLVVWNADHVPVQKRGAAAEPALTHVEKAVAMRIKDHEFGHTTADTWYYHGARYILLDTTAADAGASHNNEVEACGLLEDGREPADDGRGPYRRLKYLPVAVIVRPISGHIPGTVLQGLGDYASRGGAFILSPRASCIAEVEMPAAGYGTITKQIRRLNVPLGDRQAVTDYFVQGRSFKDECWLVDLAVPPNGIKRATLYVLLTRFKTLDHVRLLRPLYTTPHERKRIIKQFLSATNLEPDLAANLRLLKQAARETEQHYTAEFQHARQLEARWTGPVQA</sequence>
<accession>D8UKS5</accession>
<feature type="region of interest" description="Disordered" evidence="1">
    <location>
        <begin position="195"/>
        <end position="216"/>
    </location>
</feature>
<dbReference type="EMBL" id="GL378458">
    <property type="protein sequence ID" value="EFJ39671.1"/>
    <property type="molecule type" value="Genomic_DNA"/>
</dbReference>
<dbReference type="InterPro" id="IPR027417">
    <property type="entry name" value="P-loop_NTPase"/>
</dbReference>
<feature type="region of interest" description="Disordered" evidence="1">
    <location>
        <begin position="1536"/>
        <end position="1590"/>
    </location>
</feature>
<feature type="region of interest" description="Disordered" evidence="1">
    <location>
        <begin position="1905"/>
        <end position="1931"/>
    </location>
</feature>
<protein>
    <submittedName>
        <fullName evidence="2">Uncharacterized protein</fullName>
    </submittedName>
</protein>
<dbReference type="STRING" id="3068.D8UKS5"/>
<feature type="compositionally biased region" description="Low complexity" evidence="1">
    <location>
        <begin position="200"/>
        <end position="216"/>
    </location>
</feature>
<name>D8UKS5_VOLCA</name>
<dbReference type="eggNOG" id="ENOG502SF30">
    <property type="taxonomic scope" value="Eukaryota"/>
</dbReference>
<keyword evidence="3" id="KW-1185">Reference proteome</keyword>
<dbReference type="RefSeq" id="XP_002959260.1">
    <property type="nucleotide sequence ID" value="XM_002959214.1"/>
</dbReference>
<evidence type="ECO:0000256" key="1">
    <source>
        <dbReference type="SAM" id="MobiDB-lite"/>
    </source>
</evidence>
<dbReference type="KEGG" id="vcn:VOLCADRAFT_100683"/>
<feature type="region of interest" description="Disordered" evidence="1">
    <location>
        <begin position="395"/>
        <end position="426"/>
    </location>
</feature>
<feature type="compositionally biased region" description="Low complexity" evidence="1">
    <location>
        <begin position="1551"/>
        <end position="1569"/>
    </location>
</feature>
<feature type="region of interest" description="Disordered" evidence="1">
    <location>
        <begin position="1948"/>
        <end position="1991"/>
    </location>
</feature>
<feature type="compositionally biased region" description="Basic and acidic residues" evidence="1">
    <location>
        <begin position="1536"/>
        <end position="1545"/>
    </location>
</feature>
<reference evidence="2 3" key="1">
    <citation type="journal article" date="2010" name="Science">
        <title>Genomic analysis of organismal complexity in the multicellular green alga Volvox carteri.</title>
        <authorList>
            <person name="Prochnik S.E."/>
            <person name="Umen J."/>
            <person name="Nedelcu A.M."/>
            <person name="Hallmann A."/>
            <person name="Miller S.M."/>
            <person name="Nishii I."/>
            <person name="Ferris P."/>
            <person name="Kuo A."/>
            <person name="Mitros T."/>
            <person name="Fritz-Laylin L.K."/>
            <person name="Hellsten U."/>
            <person name="Chapman J."/>
            <person name="Simakov O."/>
            <person name="Rensing S.A."/>
            <person name="Terry A."/>
            <person name="Pangilinan J."/>
            <person name="Kapitonov V."/>
            <person name="Jurka J."/>
            <person name="Salamov A."/>
            <person name="Shapiro H."/>
            <person name="Schmutz J."/>
            <person name="Grimwood J."/>
            <person name="Lindquist E."/>
            <person name="Lucas S."/>
            <person name="Grigoriev I.V."/>
            <person name="Schmitt R."/>
            <person name="Kirk D."/>
            <person name="Rokhsar D.S."/>
        </authorList>
    </citation>
    <scope>NUCLEOTIDE SEQUENCE [LARGE SCALE GENOMIC DNA]</scope>
    <source>
        <strain evidence="3">f. Nagariensis / Eve</strain>
    </source>
</reference>
<feature type="compositionally biased region" description="Low complexity" evidence="1">
    <location>
        <begin position="1969"/>
        <end position="1983"/>
    </location>
</feature>
<dbReference type="Proteomes" id="UP000001058">
    <property type="component" value="Unassembled WGS sequence"/>
</dbReference>
<evidence type="ECO:0000313" key="3">
    <source>
        <dbReference type="Proteomes" id="UP000001058"/>
    </source>
</evidence>
<organism evidence="3">
    <name type="scientific">Volvox carteri f. nagariensis</name>
    <dbReference type="NCBI Taxonomy" id="3068"/>
    <lineage>
        <taxon>Eukaryota</taxon>
        <taxon>Viridiplantae</taxon>
        <taxon>Chlorophyta</taxon>
        <taxon>core chlorophytes</taxon>
        <taxon>Chlorophyceae</taxon>
        <taxon>CS clade</taxon>
        <taxon>Chlamydomonadales</taxon>
        <taxon>Volvocaceae</taxon>
        <taxon>Volvox</taxon>
    </lineage>
</organism>